<dbReference type="InterPro" id="IPR036390">
    <property type="entry name" value="WH_DNA-bd_sf"/>
</dbReference>
<dbReference type="InterPro" id="IPR030489">
    <property type="entry name" value="TR_Rrf2-type_CS"/>
</dbReference>
<evidence type="ECO:0000256" key="1">
    <source>
        <dbReference type="ARBA" id="ARBA00023125"/>
    </source>
</evidence>
<dbReference type="PROSITE" id="PS01332">
    <property type="entry name" value="HTH_RRF2_1"/>
    <property type="match status" value="1"/>
</dbReference>
<dbReference type="AlphaFoldDB" id="A0A2N6K3Y2"/>
<keyword evidence="1" id="KW-0238">DNA-binding</keyword>
<dbReference type="PANTHER" id="PTHR33221:SF5">
    <property type="entry name" value="HTH-TYPE TRANSCRIPTIONAL REGULATOR ISCR"/>
    <property type="match status" value="1"/>
</dbReference>
<dbReference type="Pfam" id="PF02082">
    <property type="entry name" value="Rrf2"/>
    <property type="match status" value="1"/>
</dbReference>
<evidence type="ECO:0000313" key="2">
    <source>
        <dbReference type="EMBL" id="PLZ90221.1"/>
    </source>
</evidence>
<proteinExistence type="predicted"/>
<dbReference type="InterPro" id="IPR036388">
    <property type="entry name" value="WH-like_DNA-bd_sf"/>
</dbReference>
<sequence length="145" mass="16504">MQFSSKYEYTLLALLELTSAYPKGEFLHIRQIAALQNIPSRYLEQILATLRNGGLIKSTRGSKGGYILTREPSQITLLDAFNCIEGGSVLANADTSNQTTKDRKVIQAFYLEAYQAVNAVLNKYTLQDLYEQREHQNQVEPMYYI</sequence>
<evidence type="ECO:0000313" key="3">
    <source>
        <dbReference type="Proteomes" id="UP000235036"/>
    </source>
</evidence>
<dbReference type="PROSITE" id="PS51197">
    <property type="entry name" value="HTH_RRF2_2"/>
    <property type="match status" value="1"/>
</dbReference>
<comment type="caution">
    <text evidence="2">The sequence shown here is derived from an EMBL/GenBank/DDBJ whole genome shotgun (WGS) entry which is preliminary data.</text>
</comment>
<protein>
    <submittedName>
        <fullName evidence="2">Rrf2 family transcriptional regulator</fullName>
    </submittedName>
</protein>
<accession>A0A2N6K3Y2</accession>
<dbReference type="Proteomes" id="UP000235036">
    <property type="component" value="Unassembled WGS sequence"/>
</dbReference>
<dbReference type="EMBL" id="NRQW01000240">
    <property type="protein sequence ID" value="PLZ90221.1"/>
    <property type="molecule type" value="Genomic_DNA"/>
</dbReference>
<dbReference type="GO" id="GO:0005829">
    <property type="term" value="C:cytosol"/>
    <property type="evidence" value="ECO:0007669"/>
    <property type="project" value="TreeGrafter"/>
</dbReference>
<dbReference type="GO" id="GO:0003677">
    <property type="term" value="F:DNA binding"/>
    <property type="evidence" value="ECO:0007669"/>
    <property type="project" value="UniProtKB-KW"/>
</dbReference>
<dbReference type="PANTHER" id="PTHR33221">
    <property type="entry name" value="WINGED HELIX-TURN-HELIX TRANSCRIPTIONAL REGULATOR, RRF2 FAMILY"/>
    <property type="match status" value="1"/>
</dbReference>
<keyword evidence="3" id="KW-1185">Reference proteome</keyword>
<gene>
    <name evidence="2" type="ORF">CEN44_11300</name>
</gene>
<name>A0A2N6K3Y2_FISMU</name>
<dbReference type="NCBIfam" id="TIGR00738">
    <property type="entry name" value="rrf2_super"/>
    <property type="match status" value="1"/>
</dbReference>
<dbReference type="RefSeq" id="WP_016867774.1">
    <property type="nucleotide sequence ID" value="NZ_CAWNVR010000335.1"/>
</dbReference>
<dbReference type="InterPro" id="IPR000944">
    <property type="entry name" value="Tscrpt_reg_Rrf2"/>
</dbReference>
<dbReference type="Gene3D" id="1.10.10.10">
    <property type="entry name" value="Winged helix-like DNA-binding domain superfamily/Winged helix DNA-binding domain"/>
    <property type="match status" value="1"/>
</dbReference>
<organism evidence="2 3">
    <name type="scientific">Fischerella muscicola CCMEE 5323</name>
    <dbReference type="NCBI Taxonomy" id="2019572"/>
    <lineage>
        <taxon>Bacteria</taxon>
        <taxon>Bacillati</taxon>
        <taxon>Cyanobacteriota</taxon>
        <taxon>Cyanophyceae</taxon>
        <taxon>Nostocales</taxon>
        <taxon>Hapalosiphonaceae</taxon>
        <taxon>Fischerella</taxon>
    </lineage>
</organism>
<reference evidence="2 3" key="1">
    <citation type="submission" date="2017-08" db="EMBL/GenBank/DDBJ databases">
        <title>Genomes of Fischerella (Mastigocladus) sp. strains.</title>
        <authorList>
            <person name="Miller S.R."/>
        </authorList>
    </citation>
    <scope>NUCLEOTIDE SEQUENCE [LARGE SCALE GENOMIC DNA]</scope>
    <source>
        <strain evidence="2 3">CCMEE 5323</strain>
    </source>
</reference>
<dbReference type="SUPFAM" id="SSF46785">
    <property type="entry name" value="Winged helix' DNA-binding domain"/>
    <property type="match status" value="1"/>
</dbReference>
<dbReference type="GO" id="GO:0003700">
    <property type="term" value="F:DNA-binding transcription factor activity"/>
    <property type="evidence" value="ECO:0007669"/>
    <property type="project" value="TreeGrafter"/>
</dbReference>